<dbReference type="Gene3D" id="2.40.50.90">
    <property type="match status" value="1"/>
</dbReference>
<dbReference type="InterPro" id="IPR016071">
    <property type="entry name" value="Staphylococal_nuclease_OB-fold"/>
</dbReference>
<dbReference type="PANTHER" id="PTHR12302">
    <property type="entry name" value="EBNA2 BINDING PROTEIN P100"/>
    <property type="match status" value="1"/>
</dbReference>
<proteinExistence type="predicted"/>
<evidence type="ECO:0000256" key="1">
    <source>
        <dbReference type="ARBA" id="ARBA00022722"/>
    </source>
</evidence>
<feature type="domain" description="TNase-like" evidence="5">
    <location>
        <begin position="13"/>
        <end position="133"/>
    </location>
</feature>
<sequence length="147" mass="16370">MRFLTAMLLLSVNVHAAQVIEVHSGDTLTLKEQGKELKFRLANIDAPELDQPFGNSSRTSLEELCLGKEVSYEPQGGSAKDLPRAMVTCGELDASRTQLRRGMAWVMPDAKIDAGFAAIQDFVWRDKIGLWADSAPVPPWEWAERKK</sequence>
<evidence type="ECO:0000256" key="2">
    <source>
        <dbReference type="ARBA" id="ARBA00022759"/>
    </source>
</evidence>
<feature type="chain" id="PRO_5046745578" evidence="4">
    <location>
        <begin position="17"/>
        <end position="147"/>
    </location>
</feature>
<dbReference type="InterPro" id="IPR035437">
    <property type="entry name" value="SNase_OB-fold_sf"/>
</dbReference>
<accession>A0ABU1BSW7</accession>
<keyword evidence="4" id="KW-0732">Signal</keyword>
<dbReference type="RefSeq" id="WP_338437089.1">
    <property type="nucleotide sequence ID" value="NZ_JAUYVH010000007.1"/>
</dbReference>
<dbReference type="Pfam" id="PF00565">
    <property type="entry name" value="SNase"/>
    <property type="match status" value="1"/>
</dbReference>
<keyword evidence="7" id="KW-1185">Reference proteome</keyword>
<evidence type="ECO:0000256" key="3">
    <source>
        <dbReference type="ARBA" id="ARBA00022801"/>
    </source>
</evidence>
<dbReference type="PROSITE" id="PS50830">
    <property type="entry name" value="TNASE_3"/>
    <property type="match status" value="1"/>
</dbReference>
<evidence type="ECO:0000259" key="5">
    <source>
        <dbReference type="PROSITE" id="PS50830"/>
    </source>
</evidence>
<dbReference type="Proteomes" id="UP001225596">
    <property type="component" value="Unassembled WGS sequence"/>
</dbReference>
<dbReference type="SUPFAM" id="SSF50199">
    <property type="entry name" value="Staphylococcal nuclease"/>
    <property type="match status" value="1"/>
</dbReference>
<name>A0ABU1BSW7_9BURK</name>
<protein>
    <submittedName>
        <fullName evidence="6">Thermonuclease family protein</fullName>
    </submittedName>
</protein>
<keyword evidence="3" id="KW-0378">Hydrolase</keyword>
<feature type="signal peptide" evidence="4">
    <location>
        <begin position="1"/>
        <end position="16"/>
    </location>
</feature>
<evidence type="ECO:0000313" key="7">
    <source>
        <dbReference type="Proteomes" id="UP001225596"/>
    </source>
</evidence>
<dbReference type="PANTHER" id="PTHR12302:SF3">
    <property type="entry name" value="SERINE_THREONINE-PROTEIN KINASE 31"/>
    <property type="match status" value="1"/>
</dbReference>
<keyword evidence="2" id="KW-0255">Endonuclease</keyword>
<keyword evidence="1" id="KW-0540">Nuclease</keyword>
<reference evidence="6 7" key="1">
    <citation type="submission" date="2023-08" db="EMBL/GenBank/DDBJ databases">
        <title>Oxalobacteraceae gen .nov., isolated from river sludge outside the plant.</title>
        <authorList>
            <person name="Zhao S.Y."/>
        </authorList>
    </citation>
    <scope>NUCLEOTIDE SEQUENCE [LARGE SCALE GENOMIC DNA]</scope>
    <source>
        <strain evidence="6 7">R-40</strain>
    </source>
</reference>
<gene>
    <name evidence="6" type="ORF">Q8A64_12140</name>
</gene>
<evidence type="ECO:0000313" key="6">
    <source>
        <dbReference type="EMBL" id="MDQ9171154.1"/>
    </source>
</evidence>
<dbReference type="SMART" id="SM00318">
    <property type="entry name" value="SNc"/>
    <property type="match status" value="1"/>
</dbReference>
<organism evidence="6 7">
    <name type="scientific">Keguizhuia sedimenti</name>
    <dbReference type="NCBI Taxonomy" id="3064264"/>
    <lineage>
        <taxon>Bacteria</taxon>
        <taxon>Pseudomonadati</taxon>
        <taxon>Pseudomonadota</taxon>
        <taxon>Betaproteobacteria</taxon>
        <taxon>Burkholderiales</taxon>
        <taxon>Oxalobacteraceae</taxon>
        <taxon>Keguizhuia</taxon>
    </lineage>
</organism>
<comment type="caution">
    <text evidence="6">The sequence shown here is derived from an EMBL/GenBank/DDBJ whole genome shotgun (WGS) entry which is preliminary data.</text>
</comment>
<dbReference type="EMBL" id="JAUYVH010000007">
    <property type="protein sequence ID" value="MDQ9171154.1"/>
    <property type="molecule type" value="Genomic_DNA"/>
</dbReference>
<evidence type="ECO:0000256" key="4">
    <source>
        <dbReference type="SAM" id="SignalP"/>
    </source>
</evidence>